<dbReference type="AlphaFoldDB" id="B4LSP8"/>
<evidence type="ECO:0000313" key="2">
    <source>
        <dbReference type="EMBL" id="EDW63787.1"/>
    </source>
</evidence>
<dbReference type="Proteomes" id="UP000008792">
    <property type="component" value="Unassembled WGS sequence"/>
</dbReference>
<feature type="region of interest" description="Disordered" evidence="1">
    <location>
        <begin position="123"/>
        <end position="162"/>
    </location>
</feature>
<evidence type="ECO:0000313" key="3">
    <source>
        <dbReference type="Proteomes" id="UP000008792"/>
    </source>
</evidence>
<dbReference type="EMBL" id="CH940649">
    <property type="protein sequence ID" value="EDW63787.1"/>
    <property type="molecule type" value="Genomic_DNA"/>
</dbReference>
<dbReference type="HOGENOM" id="CLU_1082870_0_0_1"/>
<reference evidence="2 3" key="1">
    <citation type="journal article" date="2007" name="Nature">
        <title>Evolution of genes and genomes on the Drosophila phylogeny.</title>
        <authorList>
            <consortium name="Drosophila 12 Genomes Consortium"/>
            <person name="Clark A.G."/>
            <person name="Eisen M.B."/>
            <person name="Smith D.R."/>
            <person name="Bergman C.M."/>
            <person name="Oliver B."/>
            <person name="Markow T.A."/>
            <person name="Kaufman T.C."/>
            <person name="Kellis M."/>
            <person name="Gelbart W."/>
            <person name="Iyer V.N."/>
            <person name="Pollard D.A."/>
            <person name="Sackton T.B."/>
            <person name="Larracuente A.M."/>
            <person name="Singh N.D."/>
            <person name="Abad J.P."/>
            <person name="Abt D.N."/>
            <person name="Adryan B."/>
            <person name="Aguade M."/>
            <person name="Akashi H."/>
            <person name="Anderson W.W."/>
            <person name="Aquadro C.F."/>
            <person name="Ardell D.H."/>
            <person name="Arguello R."/>
            <person name="Artieri C.G."/>
            <person name="Barbash D.A."/>
            <person name="Barker D."/>
            <person name="Barsanti P."/>
            <person name="Batterham P."/>
            <person name="Batzoglou S."/>
            <person name="Begun D."/>
            <person name="Bhutkar A."/>
            <person name="Blanco E."/>
            <person name="Bosak S.A."/>
            <person name="Bradley R.K."/>
            <person name="Brand A.D."/>
            <person name="Brent M.R."/>
            <person name="Brooks A.N."/>
            <person name="Brown R.H."/>
            <person name="Butlin R.K."/>
            <person name="Caggese C."/>
            <person name="Calvi B.R."/>
            <person name="Bernardo de Carvalho A."/>
            <person name="Caspi A."/>
            <person name="Castrezana S."/>
            <person name="Celniker S.E."/>
            <person name="Chang J.L."/>
            <person name="Chapple C."/>
            <person name="Chatterji S."/>
            <person name="Chinwalla A."/>
            <person name="Civetta A."/>
            <person name="Clifton S.W."/>
            <person name="Comeron J.M."/>
            <person name="Costello J.C."/>
            <person name="Coyne J.A."/>
            <person name="Daub J."/>
            <person name="David R.G."/>
            <person name="Delcher A.L."/>
            <person name="Delehaunty K."/>
            <person name="Do C.B."/>
            <person name="Ebling H."/>
            <person name="Edwards K."/>
            <person name="Eickbush T."/>
            <person name="Evans J.D."/>
            <person name="Filipski A."/>
            <person name="Findeiss S."/>
            <person name="Freyhult E."/>
            <person name="Fulton L."/>
            <person name="Fulton R."/>
            <person name="Garcia A.C."/>
            <person name="Gardiner A."/>
            <person name="Garfield D.A."/>
            <person name="Garvin B.E."/>
            <person name="Gibson G."/>
            <person name="Gilbert D."/>
            <person name="Gnerre S."/>
            <person name="Godfrey J."/>
            <person name="Good R."/>
            <person name="Gotea V."/>
            <person name="Gravely B."/>
            <person name="Greenberg A.J."/>
            <person name="Griffiths-Jones S."/>
            <person name="Gross S."/>
            <person name="Guigo R."/>
            <person name="Gustafson E.A."/>
            <person name="Haerty W."/>
            <person name="Hahn M.W."/>
            <person name="Halligan D.L."/>
            <person name="Halpern A.L."/>
            <person name="Halter G.M."/>
            <person name="Han M.V."/>
            <person name="Heger A."/>
            <person name="Hillier L."/>
            <person name="Hinrichs A.S."/>
            <person name="Holmes I."/>
            <person name="Hoskins R.A."/>
            <person name="Hubisz M.J."/>
            <person name="Hultmark D."/>
            <person name="Huntley M.A."/>
            <person name="Jaffe D.B."/>
            <person name="Jagadeeshan S."/>
            <person name="Jeck W.R."/>
            <person name="Johnson J."/>
            <person name="Jones C.D."/>
            <person name="Jordan W.C."/>
            <person name="Karpen G.H."/>
            <person name="Kataoka E."/>
            <person name="Keightley P.D."/>
            <person name="Kheradpour P."/>
            <person name="Kirkness E.F."/>
            <person name="Koerich L.B."/>
            <person name="Kristiansen K."/>
            <person name="Kudrna D."/>
            <person name="Kulathinal R.J."/>
            <person name="Kumar S."/>
            <person name="Kwok R."/>
            <person name="Lander E."/>
            <person name="Langley C.H."/>
            <person name="Lapoint R."/>
            <person name="Lazzaro B.P."/>
            <person name="Lee S.J."/>
            <person name="Levesque L."/>
            <person name="Li R."/>
            <person name="Lin C.F."/>
            <person name="Lin M.F."/>
            <person name="Lindblad-Toh K."/>
            <person name="Llopart A."/>
            <person name="Long M."/>
            <person name="Low L."/>
            <person name="Lozovsky E."/>
            <person name="Lu J."/>
            <person name="Luo M."/>
            <person name="Machado C.A."/>
            <person name="Makalowski W."/>
            <person name="Marzo M."/>
            <person name="Matsuda M."/>
            <person name="Matzkin L."/>
            <person name="McAllister B."/>
            <person name="McBride C.S."/>
            <person name="McKernan B."/>
            <person name="McKernan K."/>
            <person name="Mendez-Lago M."/>
            <person name="Minx P."/>
            <person name="Mollenhauer M.U."/>
            <person name="Montooth K."/>
            <person name="Mount S.M."/>
            <person name="Mu X."/>
            <person name="Myers E."/>
            <person name="Negre B."/>
            <person name="Newfeld S."/>
            <person name="Nielsen R."/>
            <person name="Noor M.A."/>
            <person name="O'Grady P."/>
            <person name="Pachter L."/>
            <person name="Papaceit M."/>
            <person name="Parisi M.J."/>
            <person name="Parisi M."/>
            <person name="Parts L."/>
            <person name="Pedersen J.S."/>
            <person name="Pesole G."/>
            <person name="Phillippy A.M."/>
            <person name="Ponting C.P."/>
            <person name="Pop M."/>
            <person name="Porcelli D."/>
            <person name="Powell J.R."/>
            <person name="Prohaska S."/>
            <person name="Pruitt K."/>
            <person name="Puig M."/>
            <person name="Quesneville H."/>
            <person name="Ram K.R."/>
            <person name="Rand D."/>
            <person name="Rasmussen M.D."/>
            <person name="Reed L.K."/>
            <person name="Reenan R."/>
            <person name="Reily A."/>
            <person name="Remington K.A."/>
            <person name="Rieger T.T."/>
            <person name="Ritchie M.G."/>
            <person name="Robin C."/>
            <person name="Rogers Y.H."/>
            <person name="Rohde C."/>
            <person name="Rozas J."/>
            <person name="Rubenfield M.J."/>
            <person name="Ruiz A."/>
            <person name="Russo S."/>
            <person name="Salzberg S.L."/>
            <person name="Sanchez-Gracia A."/>
            <person name="Saranga D.J."/>
            <person name="Sato H."/>
            <person name="Schaeffer S.W."/>
            <person name="Schatz M.C."/>
            <person name="Schlenke T."/>
            <person name="Schwartz R."/>
            <person name="Segarra C."/>
            <person name="Singh R.S."/>
            <person name="Sirot L."/>
            <person name="Sirota M."/>
            <person name="Sisneros N.B."/>
            <person name="Smith C.D."/>
            <person name="Smith T.F."/>
            <person name="Spieth J."/>
            <person name="Stage D.E."/>
            <person name="Stark A."/>
            <person name="Stephan W."/>
            <person name="Strausberg R.L."/>
            <person name="Strempel S."/>
            <person name="Sturgill D."/>
            <person name="Sutton G."/>
            <person name="Sutton G.G."/>
            <person name="Tao W."/>
            <person name="Teichmann S."/>
            <person name="Tobari Y.N."/>
            <person name="Tomimura Y."/>
            <person name="Tsolas J.M."/>
            <person name="Valente V.L."/>
            <person name="Venter E."/>
            <person name="Venter J.C."/>
            <person name="Vicario S."/>
            <person name="Vieira F.G."/>
            <person name="Vilella A.J."/>
            <person name="Villasante A."/>
            <person name="Walenz B."/>
            <person name="Wang J."/>
            <person name="Wasserman M."/>
            <person name="Watts T."/>
            <person name="Wilson D."/>
            <person name="Wilson R.K."/>
            <person name="Wing R.A."/>
            <person name="Wolfner M.F."/>
            <person name="Wong A."/>
            <person name="Wong G.K."/>
            <person name="Wu C.I."/>
            <person name="Wu G."/>
            <person name="Yamamoto D."/>
            <person name="Yang H.P."/>
            <person name="Yang S.P."/>
            <person name="Yorke J.A."/>
            <person name="Yoshida K."/>
            <person name="Zdobnov E."/>
            <person name="Zhang P."/>
            <person name="Zhang Y."/>
            <person name="Zimin A.V."/>
            <person name="Baldwin J."/>
            <person name="Abdouelleil A."/>
            <person name="Abdulkadir J."/>
            <person name="Abebe A."/>
            <person name="Abera B."/>
            <person name="Abreu J."/>
            <person name="Acer S.C."/>
            <person name="Aftuck L."/>
            <person name="Alexander A."/>
            <person name="An P."/>
            <person name="Anderson E."/>
            <person name="Anderson S."/>
            <person name="Arachi H."/>
            <person name="Azer M."/>
            <person name="Bachantsang P."/>
            <person name="Barry A."/>
            <person name="Bayul T."/>
            <person name="Berlin A."/>
            <person name="Bessette D."/>
            <person name="Bloom T."/>
            <person name="Blye J."/>
            <person name="Boguslavskiy L."/>
            <person name="Bonnet C."/>
            <person name="Boukhgalter B."/>
            <person name="Bourzgui I."/>
            <person name="Brown A."/>
            <person name="Cahill P."/>
            <person name="Channer S."/>
            <person name="Cheshatsang Y."/>
            <person name="Chuda L."/>
            <person name="Citroen M."/>
            <person name="Collymore A."/>
            <person name="Cooke P."/>
            <person name="Costello M."/>
            <person name="D'Aco K."/>
            <person name="Daza R."/>
            <person name="De Haan G."/>
            <person name="DeGray S."/>
            <person name="DeMaso C."/>
            <person name="Dhargay N."/>
            <person name="Dooley K."/>
            <person name="Dooley E."/>
            <person name="Doricent M."/>
            <person name="Dorje P."/>
            <person name="Dorjee K."/>
            <person name="Dupes A."/>
            <person name="Elong R."/>
            <person name="Falk J."/>
            <person name="Farina A."/>
            <person name="Faro S."/>
            <person name="Ferguson D."/>
            <person name="Fisher S."/>
            <person name="Foley C.D."/>
            <person name="Franke A."/>
            <person name="Friedrich D."/>
            <person name="Gadbois L."/>
            <person name="Gearin G."/>
            <person name="Gearin C.R."/>
            <person name="Giannoukos G."/>
            <person name="Goode T."/>
            <person name="Graham J."/>
            <person name="Grandbois E."/>
            <person name="Grewal S."/>
            <person name="Gyaltsen K."/>
            <person name="Hafez N."/>
            <person name="Hagos B."/>
            <person name="Hall J."/>
            <person name="Henson C."/>
            <person name="Hollinger A."/>
            <person name="Honan T."/>
            <person name="Huard M.D."/>
            <person name="Hughes L."/>
            <person name="Hurhula B."/>
            <person name="Husby M.E."/>
            <person name="Kamat A."/>
            <person name="Kanga B."/>
            <person name="Kashin S."/>
            <person name="Khazanovich D."/>
            <person name="Kisner P."/>
            <person name="Lance K."/>
            <person name="Lara M."/>
            <person name="Lee W."/>
            <person name="Lennon N."/>
            <person name="Letendre F."/>
            <person name="LeVine R."/>
            <person name="Lipovsky A."/>
            <person name="Liu X."/>
            <person name="Liu J."/>
            <person name="Liu S."/>
            <person name="Lokyitsang T."/>
            <person name="Lokyitsang Y."/>
            <person name="Lubonja R."/>
            <person name="Lui A."/>
            <person name="MacDonald P."/>
            <person name="Magnisalis V."/>
            <person name="Maru K."/>
            <person name="Matthews C."/>
            <person name="McCusker W."/>
            <person name="McDonough S."/>
            <person name="Mehta T."/>
            <person name="Meldrim J."/>
            <person name="Meneus L."/>
            <person name="Mihai O."/>
            <person name="Mihalev A."/>
            <person name="Mihova T."/>
            <person name="Mittelman R."/>
            <person name="Mlenga V."/>
            <person name="Montmayeur A."/>
            <person name="Mulrain L."/>
            <person name="Navidi A."/>
            <person name="Naylor J."/>
            <person name="Negash T."/>
            <person name="Nguyen T."/>
            <person name="Nguyen N."/>
            <person name="Nicol R."/>
            <person name="Norbu C."/>
            <person name="Norbu N."/>
            <person name="Novod N."/>
            <person name="O'Neill B."/>
            <person name="Osman S."/>
            <person name="Markiewicz E."/>
            <person name="Oyono O.L."/>
            <person name="Patti C."/>
            <person name="Phunkhang P."/>
            <person name="Pierre F."/>
            <person name="Priest M."/>
            <person name="Raghuraman S."/>
            <person name="Rege F."/>
            <person name="Reyes R."/>
            <person name="Rise C."/>
            <person name="Rogov P."/>
            <person name="Ross K."/>
            <person name="Ryan E."/>
            <person name="Settipalli S."/>
            <person name="Shea T."/>
            <person name="Sherpa N."/>
            <person name="Shi L."/>
            <person name="Shih D."/>
            <person name="Sparrow T."/>
            <person name="Spaulding J."/>
            <person name="Stalker J."/>
            <person name="Stange-Thomann N."/>
            <person name="Stavropoulos S."/>
            <person name="Stone C."/>
            <person name="Strader C."/>
            <person name="Tesfaye S."/>
            <person name="Thomson T."/>
            <person name="Thoulutsang Y."/>
            <person name="Thoulutsang D."/>
            <person name="Topham K."/>
            <person name="Topping I."/>
            <person name="Tsamla T."/>
            <person name="Vassiliev H."/>
            <person name="Vo A."/>
            <person name="Wangchuk T."/>
            <person name="Wangdi T."/>
            <person name="Weiand M."/>
            <person name="Wilkinson J."/>
            <person name="Wilson A."/>
            <person name="Yadav S."/>
            <person name="Young G."/>
            <person name="Yu Q."/>
            <person name="Zembek L."/>
            <person name="Zhong D."/>
            <person name="Zimmer A."/>
            <person name="Zwirko Z."/>
            <person name="Jaffe D.B."/>
            <person name="Alvarez P."/>
            <person name="Brockman W."/>
            <person name="Butler J."/>
            <person name="Chin C."/>
            <person name="Gnerre S."/>
            <person name="Grabherr M."/>
            <person name="Kleber M."/>
            <person name="Mauceli E."/>
            <person name="MacCallum I."/>
        </authorList>
    </citation>
    <scope>NUCLEOTIDE SEQUENCE [LARGE SCALE GENOMIC DNA]</scope>
    <source>
        <strain evidence="3">Tucson 15010-1051.87</strain>
    </source>
</reference>
<sequence>MTDNRDSFNPLHGGRLSNVQQKKINPSIQKSVKEGQVSISRAINQEMTVSKRCTAGGRSKTLPKARTMPLKHLKTVMAPTGIFKPTLSELSQISKAPVANFMGNVCSQTSSVSKPLNQAIRFSSTSKRTKSSTTLRVNGGGNFASRSSRALKTQAEGHPFNRVSRNSQISRARIVKTKLIKRPHNNSIASMEVFPNSVSRTSTRRSLASASSHVSRVTPSLKEVADSIRKQLAQSVKTSKSLAAKATELSKRISALK</sequence>
<evidence type="ECO:0000256" key="1">
    <source>
        <dbReference type="SAM" id="MobiDB-lite"/>
    </source>
</evidence>
<feature type="compositionally biased region" description="Low complexity" evidence="1">
    <location>
        <begin position="123"/>
        <end position="134"/>
    </location>
</feature>
<organism evidence="2 3">
    <name type="scientific">Drosophila virilis</name>
    <name type="common">Fruit fly</name>
    <dbReference type="NCBI Taxonomy" id="7244"/>
    <lineage>
        <taxon>Eukaryota</taxon>
        <taxon>Metazoa</taxon>
        <taxon>Ecdysozoa</taxon>
        <taxon>Arthropoda</taxon>
        <taxon>Hexapoda</taxon>
        <taxon>Insecta</taxon>
        <taxon>Pterygota</taxon>
        <taxon>Neoptera</taxon>
        <taxon>Endopterygota</taxon>
        <taxon>Diptera</taxon>
        <taxon>Brachycera</taxon>
        <taxon>Muscomorpha</taxon>
        <taxon>Ephydroidea</taxon>
        <taxon>Drosophilidae</taxon>
        <taxon>Drosophila</taxon>
    </lineage>
</organism>
<proteinExistence type="predicted"/>
<gene>
    <name evidence="2" type="primary">Dvir\GJ16604</name>
    <name evidence="2" type="ORF">Dvir_GJ16604</name>
</gene>
<dbReference type="InParanoid" id="B4LSP8"/>
<dbReference type="KEGG" id="dvi:6627710"/>
<dbReference type="OMA" id="KARTMPL"/>
<feature type="region of interest" description="Disordered" evidence="1">
    <location>
        <begin position="1"/>
        <end position="23"/>
    </location>
</feature>
<keyword evidence="3" id="KW-1185">Reference proteome</keyword>
<protein>
    <submittedName>
        <fullName evidence="2">Uncharacterized protein</fullName>
    </submittedName>
</protein>
<name>B4LSP8_DROVI</name>
<accession>B4LSP8</accession>